<protein>
    <recommendedName>
        <fullName evidence="3">Transposase</fullName>
    </recommendedName>
</protein>
<reference evidence="1 2" key="1">
    <citation type="submission" date="2023-07" db="EMBL/GenBank/DDBJ databases">
        <title>Sequencing the genomes of 1000 actinobacteria strains.</title>
        <authorList>
            <person name="Klenk H.-P."/>
        </authorList>
    </citation>
    <scope>NUCLEOTIDE SEQUENCE [LARGE SCALE GENOMIC DNA]</scope>
    <source>
        <strain evidence="1 2">DSM 44508</strain>
    </source>
</reference>
<evidence type="ECO:0000313" key="2">
    <source>
        <dbReference type="Proteomes" id="UP001183619"/>
    </source>
</evidence>
<accession>A0ABU2BD46</accession>
<evidence type="ECO:0000313" key="1">
    <source>
        <dbReference type="EMBL" id="MDR7355309.1"/>
    </source>
</evidence>
<dbReference type="EMBL" id="JAVDYF010000001">
    <property type="protein sequence ID" value="MDR7355309.1"/>
    <property type="molecule type" value="Genomic_DNA"/>
</dbReference>
<name>A0ABU2BD46_9CORY</name>
<proteinExistence type="predicted"/>
<sequence length="36" mass="4356">MDGDFLVRELTKVGKSGDDHYIVERFQEWNIRRVFV</sequence>
<dbReference type="Proteomes" id="UP001183619">
    <property type="component" value="Unassembled WGS sequence"/>
</dbReference>
<comment type="caution">
    <text evidence="1">The sequence shown here is derived from an EMBL/GenBank/DDBJ whole genome shotgun (WGS) entry which is preliminary data.</text>
</comment>
<evidence type="ECO:0008006" key="3">
    <source>
        <dbReference type="Google" id="ProtNLM"/>
    </source>
</evidence>
<organism evidence="1 2">
    <name type="scientific">Corynebacterium felinum</name>
    <dbReference type="NCBI Taxonomy" id="131318"/>
    <lineage>
        <taxon>Bacteria</taxon>
        <taxon>Bacillati</taxon>
        <taxon>Actinomycetota</taxon>
        <taxon>Actinomycetes</taxon>
        <taxon>Mycobacteriales</taxon>
        <taxon>Corynebacteriaceae</taxon>
        <taxon>Corynebacterium</taxon>
    </lineage>
</organism>
<gene>
    <name evidence="1" type="ORF">J2S37_001847</name>
</gene>
<keyword evidence="2" id="KW-1185">Reference proteome</keyword>